<feature type="coiled-coil region" evidence="1">
    <location>
        <begin position="74"/>
        <end position="122"/>
    </location>
</feature>
<evidence type="ECO:0000256" key="1">
    <source>
        <dbReference type="SAM" id="Coils"/>
    </source>
</evidence>
<feature type="domain" description="DUF7615" evidence="2">
    <location>
        <begin position="62"/>
        <end position="170"/>
    </location>
</feature>
<keyword evidence="1" id="KW-0175">Coiled coil</keyword>
<dbReference type="AlphaFoldDB" id="A0AAP0HGR1"/>
<gene>
    <name evidence="3" type="ORF">Scep_030292</name>
</gene>
<name>A0AAP0HGR1_9MAGN</name>
<sequence length="177" mass="19766">MAMKSVQAHFGGIILLGGGKSRAESNGSGTSVATFDGNPPTVGKLHVKKKNSRNSENVTLEHQKESLKLDDEIAQVLQDLKKSQELEYRMAEQKLYAQKDLLVNLYEQLDRVRAELARCTSQTMERNANVLLSSISNRIMQIKQELGKLKDIEEVAKGFGKTPRSILKEHFGLQPDD</sequence>
<evidence type="ECO:0000313" key="4">
    <source>
        <dbReference type="Proteomes" id="UP001419268"/>
    </source>
</evidence>
<dbReference type="EMBL" id="JBBNAG010000013">
    <property type="protein sequence ID" value="KAK9083821.1"/>
    <property type="molecule type" value="Genomic_DNA"/>
</dbReference>
<comment type="caution">
    <text evidence="3">The sequence shown here is derived from an EMBL/GenBank/DDBJ whole genome shotgun (WGS) entry which is preliminary data.</text>
</comment>
<keyword evidence="4" id="KW-1185">Reference proteome</keyword>
<dbReference type="PANTHER" id="PTHR33345">
    <property type="entry name" value="ADAPTER PROTEIN, PUTATIVE-RELATED"/>
    <property type="match status" value="1"/>
</dbReference>
<dbReference type="Pfam" id="PF24590">
    <property type="entry name" value="DUF7615"/>
    <property type="match status" value="1"/>
</dbReference>
<dbReference type="PANTHER" id="PTHR33345:SF6">
    <property type="entry name" value="OS03G0747200 PROTEIN"/>
    <property type="match status" value="1"/>
</dbReference>
<evidence type="ECO:0000313" key="3">
    <source>
        <dbReference type="EMBL" id="KAK9083821.1"/>
    </source>
</evidence>
<accession>A0AAP0HGR1</accession>
<dbReference type="InterPro" id="IPR056034">
    <property type="entry name" value="DUF7615"/>
</dbReference>
<organism evidence="3 4">
    <name type="scientific">Stephania cephalantha</name>
    <dbReference type="NCBI Taxonomy" id="152367"/>
    <lineage>
        <taxon>Eukaryota</taxon>
        <taxon>Viridiplantae</taxon>
        <taxon>Streptophyta</taxon>
        <taxon>Embryophyta</taxon>
        <taxon>Tracheophyta</taxon>
        <taxon>Spermatophyta</taxon>
        <taxon>Magnoliopsida</taxon>
        <taxon>Ranunculales</taxon>
        <taxon>Menispermaceae</taxon>
        <taxon>Menispermoideae</taxon>
        <taxon>Cissampelideae</taxon>
        <taxon>Stephania</taxon>
    </lineage>
</organism>
<dbReference type="Proteomes" id="UP001419268">
    <property type="component" value="Unassembled WGS sequence"/>
</dbReference>
<evidence type="ECO:0000259" key="2">
    <source>
        <dbReference type="Pfam" id="PF24590"/>
    </source>
</evidence>
<reference evidence="3 4" key="1">
    <citation type="submission" date="2024-01" db="EMBL/GenBank/DDBJ databases">
        <title>Genome assemblies of Stephania.</title>
        <authorList>
            <person name="Yang L."/>
        </authorList>
    </citation>
    <scope>NUCLEOTIDE SEQUENCE [LARGE SCALE GENOMIC DNA]</scope>
    <source>
        <strain evidence="3">JXDWG</strain>
        <tissue evidence="3">Leaf</tissue>
    </source>
</reference>
<proteinExistence type="predicted"/>
<protein>
    <recommendedName>
        <fullName evidence="2">DUF7615 domain-containing protein</fullName>
    </recommendedName>
</protein>